<keyword evidence="2" id="KW-1185">Reference proteome</keyword>
<reference evidence="1 2" key="1">
    <citation type="submission" date="2018-12" db="EMBL/GenBank/DDBJ databases">
        <title>Lysinibacillus antri sp. nov., isolated from a cave soil.</title>
        <authorList>
            <person name="Narsing Rao M.P."/>
            <person name="Zhang H."/>
            <person name="Dong Z.-Y."/>
            <person name="Niu X.-K."/>
            <person name="Zhang K."/>
            <person name="Fang B.-Z."/>
            <person name="Kang Y.-Q."/>
            <person name="Xiao M."/>
            <person name="Li W.-J."/>
        </authorList>
    </citation>
    <scope>NUCLEOTIDE SEQUENCE [LARGE SCALE GENOMIC DNA]</scope>
    <source>
        <strain evidence="1 2">SYSU K30002</strain>
    </source>
</reference>
<organism evidence="1 2">
    <name type="scientific">Lysinibacillus antri</name>
    <dbReference type="NCBI Taxonomy" id="2498145"/>
    <lineage>
        <taxon>Bacteria</taxon>
        <taxon>Bacillati</taxon>
        <taxon>Bacillota</taxon>
        <taxon>Bacilli</taxon>
        <taxon>Bacillales</taxon>
        <taxon>Bacillaceae</taxon>
        <taxon>Lysinibacillus</taxon>
    </lineage>
</organism>
<name>A0A3S0P6Q5_9BACI</name>
<dbReference type="RefSeq" id="WP_126659998.1">
    <property type="nucleotide sequence ID" value="NZ_RYYR01000024.1"/>
</dbReference>
<accession>A0A3S0P6Q5</accession>
<dbReference type="EMBL" id="RYYR01000024">
    <property type="protein sequence ID" value="RUL49596.1"/>
    <property type="molecule type" value="Genomic_DNA"/>
</dbReference>
<dbReference type="AlphaFoldDB" id="A0A3S0P6Q5"/>
<evidence type="ECO:0000313" key="2">
    <source>
        <dbReference type="Proteomes" id="UP000287910"/>
    </source>
</evidence>
<proteinExistence type="predicted"/>
<dbReference type="Proteomes" id="UP000287910">
    <property type="component" value="Unassembled WGS sequence"/>
</dbReference>
<protein>
    <submittedName>
        <fullName evidence="1">Uncharacterized protein</fullName>
    </submittedName>
</protein>
<sequence length="233" mass="27542">MLQFVIPKEKYSLCLVNPGKKDVQEVYLKYGGHAVDGTIFYDFEPIQMQLELLYGESYAILEDYHAWDLDTTFFYEVLYVSEDGIILKKFFRKNLDNVSVAESHPLFTTSIWEVEETASEYINAEDIVQIVTNDIYASKVPTKNSTYRYLLNRSDLFKQFFTDLYEEIDSFYHGDHRYSKLKLDFRSFLYTQYGLQLESSEESEIILSNCVAIMRKLHLSQTQMAEYFMEYIL</sequence>
<gene>
    <name evidence="1" type="ORF">EK386_15005</name>
</gene>
<evidence type="ECO:0000313" key="1">
    <source>
        <dbReference type="EMBL" id="RUL49596.1"/>
    </source>
</evidence>
<comment type="caution">
    <text evidence="1">The sequence shown here is derived from an EMBL/GenBank/DDBJ whole genome shotgun (WGS) entry which is preliminary data.</text>
</comment>